<sequence length="552" mass="59165">METPMQQTPTARVRQSSHPHQSTEQAALARHIVLDIPLDGRLRREAGDALCRPATDFYELERGDVDGDATCRKCIERAARYGVRVITLAADVAQLHVEADELIADMAEAGADLDELAAEIAQFGADLDAFIEQAPTVHHFDDTTEAYNATQCRDDIHDGDVLVIASESVVGFLRAAWPGAITAAHGELHTFTADPRTIDDGKYAGSVELAEQIARELGAPLPDEQQVVEGVVVEHAGAAEGSLPEHATHPDVVAARSVLAGLPPAAMTVDTDISRYADKVDTSVRGYLIEPRDPGRVAAYWIEGGIFTAPNGEPHRAELDTLRARFREAGWTVEPKSLTCVFAWRPAESDADQAEAQQAAPAELPAAVDLDDATCLHGLRPRADVSGDPVTGCARKQPNQSAGVWNDEGCVLAVDCCVEAANDCAQYNVEAEAPADDPEFTWSLMCTEHDEQTADACEECNAVPVEDRCKECSGKGCHWCYFTGEQQPEQAEVDDAAEQDVAEAELADTVEAVAQAEAADGTWRGGWIASTPPASGEALFDLDDGEQGALFN</sequence>
<dbReference type="EMBL" id="CP020569">
    <property type="protein sequence ID" value="ARF55989.1"/>
    <property type="molecule type" value="Genomic_DNA"/>
</dbReference>
<reference evidence="3 4" key="1">
    <citation type="submission" date="2017-04" db="EMBL/GenBank/DDBJ databases">
        <title>Complete Genome Sequence of Streptomyces gilvosporeus F607, a Capable Producer of Natamycin.</title>
        <authorList>
            <person name="Zong G."/>
            <person name="Zhong C."/>
            <person name="Fu J."/>
            <person name="Qin R."/>
            <person name="Cao G."/>
        </authorList>
    </citation>
    <scope>NUCLEOTIDE SEQUENCE [LARGE SCALE GENOMIC DNA]</scope>
    <source>
        <strain evidence="3 4">F607</strain>
    </source>
</reference>
<gene>
    <name evidence="3" type="ORF">B1H19_18960</name>
</gene>
<evidence type="ECO:0000313" key="4">
    <source>
        <dbReference type="Proteomes" id="UP000192726"/>
    </source>
</evidence>
<evidence type="ECO:0000256" key="1">
    <source>
        <dbReference type="SAM" id="Coils"/>
    </source>
</evidence>
<keyword evidence="4" id="KW-1185">Reference proteome</keyword>
<dbReference type="AlphaFoldDB" id="A0A1V0TSR0"/>
<evidence type="ECO:0000256" key="2">
    <source>
        <dbReference type="SAM" id="MobiDB-lite"/>
    </source>
</evidence>
<organism evidence="3 4">
    <name type="scientific">Streptomyces gilvosporeus</name>
    <dbReference type="NCBI Taxonomy" id="553510"/>
    <lineage>
        <taxon>Bacteria</taxon>
        <taxon>Bacillati</taxon>
        <taxon>Actinomycetota</taxon>
        <taxon>Actinomycetes</taxon>
        <taxon>Kitasatosporales</taxon>
        <taxon>Streptomycetaceae</taxon>
        <taxon>Streptomyces</taxon>
    </lineage>
</organism>
<dbReference type="Proteomes" id="UP000192726">
    <property type="component" value="Chromosome"/>
</dbReference>
<dbReference type="STRING" id="553510.B1H19_18960"/>
<name>A0A1V0TSR0_9ACTN</name>
<feature type="coiled-coil region" evidence="1">
    <location>
        <begin position="99"/>
        <end position="133"/>
    </location>
</feature>
<feature type="region of interest" description="Disordered" evidence="2">
    <location>
        <begin position="1"/>
        <end position="22"/>
    </location>
</feature>
<keyword evidence="1" id="KW-0175">Coiled coil</keyword>
<proteinExistence type="predicted"/>
<dbReference type="KEGG" id="sgv:B1H19_18960"/>
<accession>A0A1V0TSR0</accession>
<evidence type="ECO:0000313" key="3">
    <source>
        <dbReference type="EMBL" id="ARF55989.1"/>
    </source>
</evidence>
<protein>
    <submittedName>
        <fullName evidence="3">Uncharacterized protein</fullName>
    </submittedName>
</protein>